<organism evidence="2 3">
    <name type="scientific">Zizania palustris</name>
    <name type="common">Northern wild rice</name>
    <dbReference type="NCBI Taxonomy" id="103762"/>
    <lineage>
        <taxon>Eukaryota</taxon>
        <taxon>Viridiplantae</taxon>
        <taxon>Streptophyta</taxon>
        <taxon>Embryophyta</taxon>
        <taxon>Tracheophyta</taxon>
        <taxon>Spermatophyta</taxon>
        <taxon>Magnoliopsida</taxon>
        <taxon>Liliopsida</taxon>
        <taxon>Poales</taxon>
        <taxon>Poaceae</taxon>
        <taxon>BOP clade</taxon>
        <taxon>Oryzoideae</taxon>
        <taxon>Oryzeae</taxon>
        <taxon>Zizaniinae</taxon>
        <taxon>Zizania</taxon>
    </lineage>
</organism>
<sequence>MRKQSVSSSGAVYLCKLLLMVIALICTLHPAYVEGGRALAGVAHGSISGCIGIGSHGCSPPAPALP</sequence>
<accession>A0A8J6BKR3</accession>
<name>A0A8J6BKR3_ZIZPA</name>
<evidence type="ECO:0000313" key="2">
    <source>
        <dbReference type="EMBL" id="KAG8084343.1"/>
    </source>
</evidence>
<proteinExistence type="predicted"/>
<dbReference type="Proteomes" id="UP000729402">
    <property type="component" value="Unassembled WGS sequence"/>
</dbReference>
<keyword evidence="1" id="KW-0812">Transmembrane</keyword>
<keyword evidence="1" id="KW-1133">Transmembrane helix</keyword>
<protein>
    <submittedName>
        <fullName evidence="2">Uncharacterized protein</fullName>
    </submittedName>
</protein>
<keyword evidence="1" id="KW-0472">Membrane</keyword>
<dbReference type="OrthoDB" id="10522052at2759"/>
<comment type="caution">
    <text evidence="2">The sequence shown here is derived from an EMBL/GenBank/DDBJ whole genome shotgun (WGS) entry which is preliminary data.</text>
</comment>
<reference evidence="2" key="2">
    <citation type="submission" date="2021-02" db="EMBL/GenBank/DDBJ databases">
        <authorList>
            <person name="Kimball J.A."/>
            <person name="Haas M.W."/>
            <person name="Macchietto M."/>
            <person name="Kono T."/>
            <person name="Duquette J."/>
            <person name="Shao M."/>
        </authorList>
    </citation>
    <scope>NUCLEOTIDE SEQUENCE</scope>
    <source>
        <tissue evidence="2">Fresh leaf tissue</tissue>
    </source>
</reference>
<dbReference type="EMBL" id="JAAALK010000082">
    <property type="protein sequence ID" value="KAG8084343.1"/>
    <property type="molecule type" value="Genomic_DNA"/>
</dbReference>
<keyword evidence="3" id="KW-1185">Reference proteome</keyword>
<feature type="transmembrane region" description="Helical" evidence="1">
    <location>
        <begin position="12"/>
        <end position="32"/>
    </location>
</feature>
<evidence type="ECO:0000256" key="1">
    <source>
        <dbReference type="SAM" id="Phobius"/>
    </source>
</evidence>
<gene>
    <name evidence="2" type="ORF">GUJ93_ZPchr0010g7467</name>
</gene>
<dbReference type="AlphaFoldDB" id="A0A8J6BKR3"/>
<reference evidence="2" key="1">
    <citation type="journal article" date="2021" name="bioRxiv">
        <title>Whole Genome Assembly and Annotation of Northern Wild Rice, Zizania palustris L., Supports a Whole Genome Duplication in the Zizania Genus.</title>
        <authorList>
            <person name="Haas M."/>
            <person name="Kono T."/>
            <person name="Macchietto M."/>
            <person name="Millas R."/>
            <person name="McGilp L."/>
            <person name="Shao M."/>
            <person name="Duquette J."/>
            <person name="Hirsch C.N."/>
            <person name="Kimball J."/>
        </authorList>
    </citation>
    <scope>NUCLEOTIDE SEQUENCE</scope>
    <source>
        <tissue evidence="2">Fresh leaf tissue</tissue>
    </source>
</reference>
<evidence type="ECO:0000313" key="3">
    <source>
        <dbReference type="Proteomes" id="UP000729402"/>
    </source>
</evidence>